<dbReference type="InterPro" id="IPR013538">
    <property type="entry name" value="ASHA1/2-like_C"/>
</dbReference>
<feature type="domain" description="Activator of Hsp90 ATPase homologue 1/2-like C-terminal" evidence="2">
    <location>
        <begin position="27"/>
        <end position="158"/>
    </location>
</feature>
<evidence type="ECO:0000256" key="1">
    <source>
        <dbReference type="ARBA" id="ARBA00006817"/>
    </source>
</evidence>
<dbReference type="EMBL" id="JAAGWF010000015">
    <property type="protein sequence ID" value="NEK59092.1"/>
    <property type="molecule type" value="Genomic_DNA"/>
</dbReference>
<dbReference type="Pfam" id="PF08327">
    <property type="entry name" value="AHSA1"/>
    <property type="match status" value="1"/>
</dbReference>
<name>A0A7K3W2T8_9ACTN</name>
<dbReference type="AlphaFoldDB" id="A0A7K3W2T8"/>
<gene>
    <name evidence="3" type="ORF">GCU56_14595</name>
</gene>
<reference evidence="3 4" key="1">
    <citation type="submission" date="2020-02" db="EMBL/GenBank/DDBJ databases">
        <title>Geodermatophilus sabuli CPCC 205279 I12A-02694.</title>
        <authorList>
            <person name="Jiang Z."/>
        </authorList>
    </citation>
    <scope>NUCLEOTIDE SEQUENCE [LARGE SCALE GENOMIC DNA]</scope>
    <source>
        <strain evidence="3 4">I12A-02694</strain>
    </source>
</reference>
<dbReference type="Gene3D" id="3.30.530.20">
    <property type="match status" value="1"/>
</dbReference>
<dbReference type="InterPro" id="IPR023393">
    <property type="entry name" value="START-like_dom_sf"/>
</dbReference>
<dbReference type="RefSeq" id="WP_163482451.1">
    <property type="nucleotide sequence ID" value="NZ_JAAGWF010000015.1"/>
</dbReference>
<dbReference type="CDD" id="cd07826">
    <property type="entry name" value="SRPBCC_CalC_Aha1-like_9"/>
    <property type="match status" value="1"/>
</dbReference>
<comment type="caution">
    <text evidence="3">The sequence shown here is derived from an EMBL/GenBank/DDBJ whole genome shotgun (WGS) entry which is preliminary data.</text>
</comment>
<proteinExistence type="inferred from homology"/>
<organism evidence="3 4">
    <name type="scientific">Geodermatophilus sabuli</name>
    <dbReference type="NCBI Taxonomy" id="1564158"/>
    <lineage>
        <taxon>Bacteria</taxon>
        <taxon>Bacillati</taxon>
        <taxon>Actinomycetota</taxon>
        <taxon>Actinomycetes</taxon>
        <taxon>Geodermatophilales</taxon>
        <taxon>Geodermatophilaceae</taxon>
        <taxon>Geodermatophilus</taxon>
    </lineage>
</organism>
<keyword evidence="4" id="KW-1185">Reference proteome</keyword>
<protein>
    <submittedName>
        <fullName evidence="3">SRPBCC family protein</fullName>
    </submittedName>
</protein>
<evidence type="ECO:0000313" key="3">
    <source>
        <dbReference type="EMBL" id="NEK59092.1"/>
    </source>
</evidence>
<evidence type="ECO:0000259" key="2">
    <source>
        <dbReference type="Pfam" id="PF08327"/>
    </source>
</evidence>
<comment type="similarity">
    <text evidence="1">Belongs to the AHA1 family.</text>
</comment>
<dbReference type="Proteomes" id="UP000470246">
    <property type="component" value="Unassembled WGS sequence"/>
</dbReference>
<dbReference type="SUPFAM" id="SSF55961">
    <property type="entry name" value="Bet v1-like"/>
    <property type="match status" value="1"/>
</dbReference>
<sequence>MTTTQHHETQIVADPEVPLIRIIREFDAPPEKVFRAHTDRDLVAQWTGPSSTQTRIDEWDCRTGGSWRYVSVHEGQEYGFHGSFHEVRPDELIVQTFTFDGMPDGVALEKLVLEDLGNGRTRLTATSLCDSFADRDAMLSSGMDVGVNEGYEKLDELLSRS</sequence>
<evidence type="ECO:0000313" key="4">
    <source>
        <dbReference type="Proteomes" id="UP000470246"/>
    </source>
</evidence>
<accession>A0A7K3W2T8</accession>